<dbReference type="PROSITE" id="PS51384">
    <property type="entry name" value="FAD_FR"/>
    <property type="match status" value="1"/>
</dbReference>
<dbReference type="CDD" id="cd06193">
    <property type="entry name" value="siderophore_interacting"/>
    <property type="match status" value="1"/>
</dbReference>
<dbReference type="EMBL" id="CP034593">
    <property type="protein sequence ID" value="AZQ77069.1"/>
    <property type="molecule type" value="Genomic_DNA"/>
</dbReference>
<proteinExistence type="predicted"/>
<dbReference type="InterPro" id="IPR017927">
    <property type="entry name" value="FAD-bd_FR_type"/>
</dbReference>
<keyword evidence="3" id="KW-1185">Reference proteome</keyword>
<dbReference type="Pfam" id="PF08021">
    <property type="entry name" value="FAD_binding_9"/>
    <property type="match status" value="1"/>
</dbReference>
<dbReference type="InterPro" id="IPR039261">
    <property type="entry name" value="FNR_nucleotide-bd"/>
</dbReference>
<dbReference type="SUPFAM" id="SSF63380">
    <property type="entry name" value="Riboflavin synthase domain-like"/>
    <property type="match status" value="1"/>
</dbReference>
<reference evidence="2 3" key="1">
    <citation type="submission" date="2018-12" db="EMBL/GenBank/DDBJ databases">
        <title>Complete genome sequence of Flaviflexus sp. H23T48.</title>
        <authorList>
            <person name="Bae J.-W."/>
            <person name="Lee J.-Y."/>
        </authorList>
    </citation>
    <scope>NUCLEOTIDE SEQUENCE [LARGE SCALE GENOMIC DNA]</scope>
    <source>
        <strain evidence="2 3">H23T48</strain>
    </source>
</reference>
<dbReference type="FunFam" id="2.40.30.10:FF:000131">
    <property type="entry name" value="NADPH-dependent ferric siderophore reductase"/>
    <property type="match status" value="1"/>
</dbReference>
<dbReference type="Gene3D" id="2.40.30.10">
    <property type="entry name" value="Translation factors"/>
    <property type="match status" value="1"/>
</dbReference>
<dbReference type="InterPro" id="IPR039374">
    <property type="entry name" value="SIP_fam"/>
</dbReference>
<evidence type="ECO:0000313" key="3">
    <source>
        <dbReference type="Proteomes" id="UP000280344"/>
    </source>
</evidence>
<dbReference type="Pfam" id="PF04954">
    <property type="entry name" value="SIP"/>
    <property type="match status" value="1"/>
</dbReference>
<dbReference type="InterPro" id="IPR007037">
    <property type="entry name" value="SIP_rossman_dom"/>
</dbReference>
<dbReference type="PANTHER" id="PTHR30157:SF0">
    <property type="entry name" value="NADPH-DEPENDENT FERRIC-CHELATE REDUCTASE"/>
    <property type="match status" value="1"/>
</dbReference>
<name>A0A3S9PXJ2_9ACTO</name>
<dbReference type="RefSeq" id="WP_126703874.1">
    <property type="nucleotide sequence ID" value="NZ_CP034593.1"/>
</dbReference>
<evidence type="ECO:0000259" key="1">
    <source>
        <dbReference type="PROSITE" id="PS51384"/>
    </source>
</evidence>
<dbReference type="Gene3D" id="3.40.50.80">
    <property type="entry name" value="Nucleotide-binding domain of ferredoxin-NADP reductase (FNR) module"/>
    <property type="match status" value="1"/>
</dbReference>
<evidence type="ECO:0000313" key="2">
    <source>
        <dbReference type="EMBL" id="AZQ77069.1"/>
    </source>
</evidence>
<dbReference type="Proteomes" id="UP000280344">
    <property type="component" value="Chromosome"/>
</dbReference>
<dbReference type="PANTHER" id="PTHR30157">
    <property type="entry name" value="FERRIC REDUCTASE, NADPH-DEPENDENT"/>
    <property type="match status" value="1"/>
</dbReference>
<organism evidence="2 3">
    <name type="scientific">Flaviflexus ciconiae</name>
    <dbReference type="NCBI Taxonomy" id="2496867"/>
    <lineage>
        <taxon>Bacteria</taxon>
        <taxon>Bacillati</taxon>
        <taxon>Actinomycetota</taxon>
        <taxon>Actinomycetes</taxon>
        <taxon>Actinomycetales</taxon>
        <taxon>Actinomycetaceae</taxon>
        <taxon>Flaviflexus</taxon>
    </lineage>
</organism>
<dbReference type="InterPro" id="IPR013113">
    <property type="entry name" value="SIP_FAD-bd"/>
</dbReference>
<dbReference type="OrthoDB" id="3291337at2"/>
<accession>A0A3S9PXJ2</accession>
<sequence>MTRERPNRPTTHLEVISKEWLTPDMLRLVVGGPNFPAFVDNGFADAYVKIVFDHEGRPYPEPVNVSALKAELPSDQWPKTRTYTVRSVDHDKQEVAIDFVIHGDEGLAAPWAVAAEPGDLIQFMGPGGAWSPVEDADFHVFVGDESAVPAIAAGLERLPEDAVGAVVLEASEHMLEISSPAGVSIDWFVRGEAAYDPDALSKRVRALDLARREGQVAVFAHGEREAMKGLRRVFNELEIPRERLSISGYWANGRVEDVFQAEKRTDIGKV</sequence>
<dbReference type="AlphaFoldDB" id="A0A3S9PXJ2"/>
<feature type="domain" description="FAD-binding FR-type" evidence="1">
    <location>
        <begin position="8"/>
        <end position="133"/>
    </location>
</feature>
<dbReference type="GO" id="GO:0016491">
    <property type="term" value="F:oxidoreductase activity"/>
    <property type="evidence" value="ECO:0007669"/>
    <property type="project" value="InterPro"/>
</dbReference>
<dbReference type="KEGG" id="flh:EJ997_06710"/>
<protein>
    <submittedName>
        <fullName evidence="2">Siderophore-interacting protein</fullName>
    </submittedName>
</protein>
<gene>
    <name evidence="2" type="ORF">EJ997_06710</name>
</gene>
<dbReference type="InterPro" id="IPR017938">
    <property type="entry name" value="Riboflavin_synthase-like_b-brl"/>
</dbReference>